<dbReference type="NCBIfam" id="TIGR01635">
    <property type="entry name" value="tail_comp_S"/>
    <property type="match status" value="1"/>
</dbReference>
<evidence type="ECO:0000313" key="2">
    <source>
        <dbReference type="Proteomes" id="UP000293296"/>
    </source>
</evidence>
<organism evidence="1 2">
    <name type="scientific">Solidesulfovibrio carbinolicus</name>
    <dbReference type="NCBI Taxonomy" id="296842"/>
    <lineage>
        <taxon>Bacteria</taxon>
        <taxon>Pseudomonadati</taxon>
        <taxon>Thermodesulfobacteriota</taxon>
        <taxon>Desulfovibrionia</taxon>
        <taxon>Desulfovibrionales</taxon>
        <taxon>Desulfovibrionaceae</taxon>
        <taxon>Solidesulfovibrio</taxon>
    </lineage>
</organism>
<dbReference type="InterPro" id="IPR006522">
    <property type="entry name" value="Phage_virion_morphogenesis"/>
</dbReference>
<proteinExistence type="predicted"/>
<dbReference type="OrthoDB" id="1807756at2"/>
<gene>
    <name evidence="1" type="ORF">C3Y92_05720</name>
</gene>
<accession>A0A4P6HI94</accession>
<sequence>MYLLVEVIVGPAAGLLGRIAALLGDMTPAMDRIGLALVSSIQENFELGHSPDGQRWKPSRRAVLQGGQTLVDTGALMNGIVHEAAADQVTVGPSGPSLKYARIHQEGGEIRPKSAKALFFRGADGQARTVQVVRIPARPYMGMSAEDWNTIGNVLIEYLGVAAHG</sequence>
<dbReference type="RefSeq" id="WP_129350492.1">
    <property type="nucleotide sequence ID" value="NZ_CP026538.1"/>
</dbReference>
<dbReference type="Proteomes" id="UP000293296">
    <property type="component" value="Chromosome"/>
</dbReference>
<dbReference type="Pfam" id="PF05069">
    <property type="entry name" value="Phage_tail_S"/>
    <property type="match status" value="1"/>
</dbReference>
<dbReference type="AlphaFoldDB" id="A0A4P6HI94"/>
<protein>
    <submittedName>
        <fullName evidence="1">Phage virion morphogenesis protein</fullName>
    </submittedName>
</protein>
<keyword evidence="2" id="KW-1185">Reference proteome</keyword>
<reference evidence="1 2" key="1">
    <citation type="submission" date="2018-02" db="EMBL/GenBank/DDBJ databases">
        <title>Genome sequence of Desulfovibrio carbinolicus DSM 3852.</title>
        <authorList>
            <person name="Wilbanks E."/>
            <person name="Skennerton C.T."/>
            <person name="Orphan V.J."/>
        </authorList>
    </citation>
    <scope>NUCLEOTIDE SEQUENCE [LARGE SCALE GENOMIC DNA]</scope>
    <source>
        <strain evidence="1 2">DSM 3852</strain>
    </source>
</reference>
<name>A0A4P6HI94_9BACT</name>
<evidence type="ECO:0000313" key="1">
    <source>
        <dbReference type="EMBL" id="QAZ66767.1"/>
    </source>
</evidence>
<dbReference type="EMBL" id="CP026538">
    <property type="protein sequence ID" value="QAZ66767.1"/>
    <property type="molecule type" value="Genomic_DNA"/>
</dbReference>
<dbReference type="KEGG" id="dcb:C3Y92_05720"/>